<feature type="region of interest" description="Disordered" evidence="1">
    <location>
        <begin position="88"/>
        <end position="109"/>
    </location>
</feature>
<evidence type="ECO:0000256" key="1">
    <source>
        <dbReference type="SAM" id="MobiDB-lite"/>
    </source>
</evidence>
<dbReference type="AlphaFoldDB" id="A0A1G9ZBT4"/>
<organism evidence="2 3">
    <name type="scientific">Streptomyces wuyuanensis</name>
    <dbReference type="NCBI Taxonomy" id="1196353"/>
    <lineage>
        <taxon>Bacteria</taxon>
        <taxon>Bacillati</taxon>
        <taxon>Actinomycetota</taxon>
        <taxon>Actinomycetes</taxon>
        <taxon>Kitasatosporales</taxon>
        <taxon>Streptomycetaceae</taxon>
        <taxon>Streptomyces</taxon>
    </lineage>
</organism>
<reference evidence="3" key="1">
    <citation type="submission" date="2016-10" db="EMBL/GenBank/DDBJ databases">
        <authorList>
            <person name="Varghese N."/>
            <person name="Submissions S."/>
        </authorList>
    </citation>
    <scope>NUCLEOTIDE SEQUENCE [LARGE SCALE GENOMIC DNA]</scope>
    <source>
        <strain evidence="3">CGMCC 4.7042</strain>
    </source>
</reference>
<protein>
    <submittedName>
        <fullName evidence="2">Uncharacterized protein</fullName>
    </submittedName>
</protein>
<dbReference type="OrthoDB" id="4338076at2"/>
<accession>A0A1G9ZBT4</accession>
<gene>
    <name evidence="2" type="ORF">SAMN05444921_12177</name>
</gene>
<dbReference type="GeneID" id="40832656"/>
<name>A0A1G9ZBT4_9ACTN</name>
<proteinExistence type="predicted"/>
<dbReference type="EMBL" id="FNHI01000021">
    <property type="protein sequence ID" value="SDN18858.1"/>
    <property type="molecule type" value="Genomic_DNA"/>
</dbReference>
<evidence type="ECO:0000313" key="2">
    <source>
        <dbReference type="EMBL" id="SDN18858.1"/>
    </source>
</evidence>
<dbReference type="Proteomes" id="UP000199063">
    <property type="component" value="Unassembled WGS sequence"/>
</dbReference>
<dbReference type="STRING" id="1196353.SAMN05444921_12177"/>
<dbReference type="RefSeq" id="WP_093659361.1">
    <property type="nucleotide sequence ID" value="NZ_FNHI01000021.1"/>
</dbReference>
<sequence>MSLTLPWRKAGKHDPDVVIDRLRTENQILLAREVAASDFFTLLMEDRDQAIEGWQQEKQRADELAADRAELLELRAFKANILAIDAPAGTRDIDPDDQPTHPTGIDVRPLWDALGKETAA</sequence>
<keyword evidence="3" id="KW-1185">Reference proteome</keyword>
<evidence type="ECO:0000313" key="3">
    <source>
        <dbReference type="Proteomes" id="UP000199063"/>
    </source>
</evidence>